<feature type="compositionally biased region" description="Basic and acidic residues" evidence="1">
    <location>
        <begin position="93"/>
        <end position="103"/>
    </location>
</feature>
<organism evidence="2 3">
    <name type="scientific">Hymenobacter montanus</name>
    <dbReference type="NCBI Taxonomy" id="2771359"/>
    <lineage>
        <taxon>Bacteria</taxon>
        <taxon>Pseudomonadati</taxon>
        <taxon>Bacteroidota</taxon>
        <taxon>Cytophagia</taxon>
        <taxon>Cytophagales</taxon>
        <taxon>Hymenobacteraceae</taxon>
        <taxon>Hymenobacter</taxon>
    </lineage>
</organism>
<keyword evidence="3" id="KW-1185">Reference proteome</keyword>
<evidence type="ECO:0000313" key="2">
    <source>
        <dbReference type="EMBL" id="MBD2770092.1"/>
    </source>
</evidence>
<name>A0A927BFU1_9BACT</name>
<sequence length="103" mass="11317">MPAQLYFAATQAPVDQALGINYGGNVLVHYPNSHSTTGLLAHITELNPQFVFASDSKIKVPPVKFGTGERTSVIGKMEGNFDSARRRRSPSKGQEREWRVTDA</sequence>
<comment type="caution">
    <text evidence="2">The sequence shown here is derived from an EMBL/GenBank/DDBJ whole genome shotgun (WGS) entry which is preliminary data.</text>
</comment>
<feature type="region of interest" description="Disordered" evidence="1">
    <location>
        <begin position="77"/>
        <end position="103"/>
    </location>
</feature>
<gene>
    <name evidence="2" type="ORF">IC235_19570</name>
</gene>
<accession>A0A927BFU1</accession>
<evidence type="ECO:0000313" key="3">
    <source>
        <dbReference type="Proteomes" id="UP000612233"/>
    </source>
</evidence>
<reference evidence="2" key="1">
    <citation type="submission" date="2020-09" db="EMBL/GenBank/DDBJ databases">
        <authorList>
            <person name="Kim M.K."/>
        </authorList>
    </citation>
    <scope>NUCLEOTIDE SEQUENCE</scope>
    <source>
        <strain evidence="2">BT664</strain>
    </source>
</reference>
<dbReference type="EMBL" id="JACXAD010000028">
    <property type="protein sequence ID" value="MBD2770092.1"/>
    <property type="molecule type" value="Genomic_DNA"/>
</dbReference>
<proteinExistence type="predicted"/>
<protein>
    <submittedName>
        <fullName evidence="2">Uncharacterized protein</fullName>
    </submittedName>
</protein>
<dbReference type="AlphaFoldDB" id="A0A927BFU1"/>
<dbReference type="Proteomes" id="UP000612233">
    <property type="component" value="Unassembled WGS sequence"/>
</dbReference>
<dbReference type="RefSeq" id="WP_191006902.1">
    <property type="nucleotide sequence ID" value="NZ_JACXAD010000028.1"/>
</dbReference>
<evidence type="ECO:0000256" key="1">
    <source>
        <dbReference type="SAM" id="MobiDB-lite"/>
    </source>
</evidence>